<feature type="compositionally biased region" description="Basic and acidic residues" evidence="1">
    <location>
        <begin position="667"/>
        <end position="677"/>
    </location>
</feature>
<proteinExistence type="predicted"/>
<feature type="region of interest" description="Disordered" evidence="1">
    <location>
        <begin position="654"/>
        <end position="703"/>
    </location>
</feature>
<protein>
    <recommendedName>
        <fullName evidence="2">Calmodulin-binding domain-containing protein</fullName>
    </recommendedName>
</protein>
<dbReference type="GO" id="GO:0005516">
    <property type="term" value="F:calmodulin binding"/>
    <property type="evidence" value="ECO:0007669"/>
    <property type="project" value="InterPro"/>
</dbReference>
<reference evidence="3" key="2">
    <citation type="journal article" date="2024" name="Plant">
        <title>Genomic evolution and insights into agronomic trait innovations of Sesamum species.</title>
        <authorList>
            <person name="Miao H."/>
            <person name="Wang L."/>
            <person name="Qu L."/>
            <person name="Liu H."/>
            <person name="Sun Y."/>
            <person name="Le M."/>
            <person name="Wang Q."/>
            <person name="Wei S."/>
            <person name="Zheng Y."/>
            <person name="Lin W."/>
            <person name="Duan Y."/>
            <person name="Cao H."/>
            <person name="Xiong S."/>
            <person name="Wang X."/>
            <person name="Wei L."/>
            <person name="Li C."/>
            <person name="Ma Q."/>
            <person name="Ju M."/>
            <person name="Zhao R."/>
            <person name="Li G."/>
            <person name="Mu C."/>
            <person name="Tian Q."/>
            <person name="Mei H."/>
            <person name="Zhang T."/>
            <person name="Gao T."/>
            <person name="Zhang H."/>
        </authorList>
    </citation>
    <scope>NUCLEOTIDE SEQUENCE</scope>
    <source>
        <strain evidence="3">KEN1</strain>
    </source>
</reference>
<dbReference type="SMART" id="SM01054">
    <property type="entry name" value="CaM_binding"/>
    <property type="match status" value="1"/>
</dbReference>
<dbReference type="EMBL" id="JACGWN010000005">
    <property type="protein sequence ID" value="KAL0450495.1"/>
    <property type="molecule type" value="Genomic_DNA"/>
</dbReference>
<dbReference type="Pfam" id="PF07839">
    <property type="entry name" value="CaM_binding"/>
    <property type="match status" value="2"/>
</dbReference>
<comment type="caution">
    <text evidence="3">The sequence shown here is derived from an EMBL/GenBank/DDBJ whole genome shotgun (WGS) entry which is preliminary data.</text>
</comment>
<feature type="compositionally biased region" description="Basic and acidic residues" evidence="1">
    <location>
        <begin position="375"/>
        <end position="395"/>
    </location>
</feature>
<evidence type="ECO:0000313" key="3">
    <source>
        <dbReference type="EMBL" id="KAL0450495.1"/>
    </source>
</evidence>
<gene>
    <name evidence="3" type="ORF">Slati_1605900</name>
</gene>
<sequence>MMDTALMPVVAEHYLVRTMLGWLTRHSTVKSDSANGSQNVVPHYLRASTGSCHDFCKYGRKHLFENEARKPLRKRITKPFPNELNPVRMIVSDEWKKGKVVNHKPPADGQKLPPDQKPSPSTKSCSPDPKTSSDKGKVVKQKSSTSTKNHSPDLKPSPDIKSFSQKPKTSSDVKTYSAGENASPVRKTLLPKNKPSSSKKFSSPDPPEIIKSVVFPSKRVEVPAESASPTDYKMSRPEKKTTYPSKQHLAPVKSKAVMVESLSCSDNSDGIRGKGRRNSDAKTFRDITASKASAKKILAPPAATQPPRNSPIKTASARSRKAGNLKLMTPAEDWNRIRKVKTKPSDNEKISEKTLHAIEKFPVKEQNRIRKAKIKPFDSGKASEKTLLANEKETQNETQSSVPQSIAHDHADSSLPSTSSAESLCHEKSSSLPGHEQDNKETKDSVGEADKLISDSNESLVKQTSFGEADKLISDSGESLETGNPVKENHTQTLRKTGVVVSENKYSSPVKLKFRSGKVVDLQSDNNGPRRLRFRRARVLRAEDGKADFRGRIFKKTGVKDDAHGVSSQKVIFLKHQGVQGKRDAKGLLNKVSEETASKLVESWKSKFPVKDRKRIRKVKTKPSDNEKVSEKTLHAIENKTQNIVVQSIPHDHAVPSLPPTSSGESLCHEKPGHGQDNEETEESVGEAGELTSDNDESLETGKPVKENQTKTLIKSRVVVSENKHSSPVKLKFRSGRWWIFSRIIMAPGDSDLGGQESSGPKTGKRDAQGLLNNVIEETASKLVESRKSKFEAILGEQYKGVNSGVAFCEVLGELVLSSFFSDFRLKGRGRRRTSRFTDFVLVFLIFCLV</sequence>
<feature type="compositionally biased region" description="Low complexity" evidence="1">
    <location>
        <begin position="413"/>
        <end position="423"/>
    </location>
</feature>
<feature type="compositionally biased region" description="Polar residues" evidence="1">
    <location>
        <begin position="454"/>
        <end position="466"/>
    </location>
</feature>
<dbReference type="PANTHER" id="PTHR33349:SF1">
    <property type="entry name" value="EMB|CAB62594.1"/>
    <property type="match status" value="1"/>
</dbReference>
<feature type="compositionally biased region" description="Low complexity" evidence="1">
    <location>
        <begin position="191"/>
        <end position="203"/>
    </location>
</feature>
<feature type="compositionally biased region" description="Basic and acidic residues" evidence="1">
    <location>
        <begin position="424"/>
        <end position="453"/>
    </location>
</feature>
<organism evidence="3">
    <name type="scientific">Sesamum latifolium</name>
    <dbReference type="NCBI Taxonomy" id="2727402"/>
    <lineage>
        <taxon>Eukaryota</taxon>
        <taxon>Viridiplantae</taxon>
        <taxon>Streptophyta</taxon>
        <taxon>Embryophyta</taxon>
        <taxon>Tracheophyta</taxon>
        <taxon>Spermatophyta</taxon>
        <taxon>Magnoliopsida</taxon>
        <taxon>eudicotyledons</taxon>
        <taxon>Gunneridae</taxon>
        <taxon>Pentapetalae</taxon>
        <taxon>asterids</taxon>
        <taxon>lamiids</taxon>
        <taxon>Lamiales</taxon>
        <taxon>Pedaliaceae</taxon>
        <taxon>Sesamum</taxon>
    </lineage>
</organism>
<dbReference type="InterPro" id="IPR012417">
    <property type="entry name" value="CaM-bd_dom_pln"/>
</dbReference>
<evidence type="ECO:0000256" key="1">
    <source>
        <dbReference type="SAM" id="MobiDB-lite"/>
    </source>
</evidence>
<feature type="compositionally biased region" description="Polar residues" evidence="1">
    <location>
        <begin position="162"/>
        <end position="180"/>
    </location>
</feature>
<accession>A0AAW2XEZ7</accession>
<evidence type="ECO:0000259" key="2">
    <source>
        <dbReference type="SMART" id="SM01054"/>
    </source>
</evidence>
<feature type="region of interest" description="Disordered" evidence="1">
    <location>
        <begin position="100"/>
        <end position="493"/>
    </location>
</feature>
<feature type="compositionally biased region" description="Basic and acidic residues" evidence="1">
    <location>
        <begin position="343"/>
        <end position="368"/>
    </location>
</feature>
<dbReference type="AlphaFoldDB" id="A0AAW2XEZ7"/>
<feature type="compositionally biased region" description="Basic and acidic residues" evidence="1">
    <location>
        <begin position="269"/>
        <end position="285"/>
    </location>
</feature>
<feature type="domain" description="Calmodulin-binding" evidence="2">
    <location>
        <begin position="508"/>
        <end position="609"/>
    </location>
</feature>
<name>A0AAW2XEZ7_9LAMI</name>
<reference evidence="3" key="1">
    <citation type="submission" date="2020-06" db="EMBL/GenBank/DDBJ databases">
        <authorList>
            <person name="Li T."/>
            <person name="Hu X."/>
            <person name="Zhang T."/>
            <person name="Song X."/>
            <person name="Zhang H."/>
            <person name="Dai N."/>
            <person name="Sheng W."/>
            <person name="Hou X."/>
            <person name="Wei L."/>
        </authorList>
    </citation>
    <scope>NUCLEOTIDE SEQUENCE</scope>
    <source>
        <strain evidence="3">KEN1</strain>
        <tissue evidence="3">Leaf</tissue>
    </source>
</reference>
<dbReference type="PANTHER" id="PTHR33349">
    <property type="entry name" value="EMB|CAB62594.1"/>
    <property type="match status" value="1"/>
</dbReference>